<evidence type="ECO:0000313" key="2">
    <source>
        <dbReference type="Proteomes" id="UP000007796"/>
    </source>
</evidence>
<protein>
    <submittedName>
        <fullName evidence="1">Uncharacterized protein</fullName>
    </submittedName>
</protein>
<name>F0X8K9_GROCL</name>
<organism evidence="2">
    <name type="scientific">Grosmannia clavigera (strain kw1407 / UAMH 11150)</name>
    <name type="common">Blue stain fungus</name>
    <name type="synonym">Graphiocladiella clavigera</name>
    <dbReference type="NCBI Taxonomy" id="655863"/>
    <lineage>
        <taxon>Eukaryota</taxon>
        <taxon>Fungi</taxon>
        <taxon>Dikarya</taxon>
        <taxon>Ascomycota</taxon>
        <taxon>Pezizomycotina</taxon>
        <taxon>Sordariomycetes</taxon>
        <taxon>Sordariomycetidae</taxon>
        <taxon>Ophiostomatales</taxon>
        <taxon>Ophiostomataceae</taxon>
        <taxon>Leptographium</taxon>
    </lineage>
</organism>
<dbReference type="AlphaFoldDB" id="F0X8K9"/>
<gene>
    <name evidence="1" type="ORF">CMQ_3971</name>
</gene>
<dbReference type="Proteomes" id="UP000007796">
    <property type="component" value="Unassembled WGS sequence"/>
</dbReference>
<sequence length="75" mass="8776">MSWKLIEPVSGQVWHAIVPQRSPAYEYEPITPQDVQDVVAVLYGRTELCFSWPILLLLQPRASRRRLLWSRQGRS</sequence>
<dbReference type="GeneID" id="25977130"/>
<reference evidence="1 2" key="1">
    <citation type="journal article" date="2011" name="Proc. Natl. Acad. Sci. U.S.A.">
        <title>Genome and transcriptome analyses of the mountain pine beetle-fungal symbiont Grosmannia clavigera, a lodgepole pine pathogen.</title>
        <authorList>
            <person name="DiGuistini S."/>
            <person name="Wang Y."/>
            <person name="Liao N.Y."/>
            <person name="Taylor G."/>
            <person name="Tanguay P."/>
            <person name="Feau N."/>
            <person name="Henrissat B."/>
            <person name="Chan S.K."/>
            <person name="Hesse-Orce U."/>
            <person name="Alamouti S.M."/>
            <person name="Tsui C.K.M."/>
            <person name="Docking R.T."/>
            <person name="Levasseur A."/>
            <person name="Haridas S."/>
            <person name="Robertson G."/>
            <person name="Birol I."/>
            <person name="Holt R.A."/>
            <person name="Marra M.A."/>
            <person name="Hamelin R.C."/>
            <person name="Hirst M."/>
            <person name="Jones S.J.M."/>
            <person name="Bohlmann J."/>
            <person name="Breuil C."/>
        </authorList>
    </citation>
    <scope>NUCLEOTIDE SEQUENCE [LARGE SCALE GENOMIC DNA]</scope>
    <source>
        <strain evidence="2">kw1407 / UAMH 11150</strain>
    </source>
</reference>
<dbReference type="InParanoid" id="F0X8K9"/>
<dbReference type="RefSeq" id="XP_014175384.1">
    <property type="nucleotide sequence ID" value="XM_014319909.1"/>
</dbReference>
<evidence type="ECO:0000313" key="1">
    <source>
        <dbReference type="EMBL" id="EFX05902.1"/>
    </source>
</evidence>
<accession>F0X8K9</accession>
<proteinExistence type="predicted"/>
<dbReference type="HOGENOM" id="CLU_2671300_0_0_1"/>
<keyword evidence="2" id="KW-1185">Reference proteome</keyword>
<dbReference type="EMBL" id="GL629735">
    <property type="protein sequence ID" value="EFX05902.1"/>
    <property type="molecule type" value="Genomic_DNA"/>
</dbReference>